<sequence>MDEREIEHRGEYCDVVAEDGEELIAVDGATGKVSVYNHFDVEGYCGGPVASSIAQFAALLRIYSTYYYDATPAELADAERALRGWAQEHSDDGRTARVKPCRVSAGRSAEGRGGGGRPGARGRGAVPLAGE</sequence>
<evidence type="ECO:0000313" key="2">
    <source>
        <dbReference type="EMBL" id="GAA2276958.1"/>
    </source>
</evidence>
<accession>A0ABN3EYA7</accession>
<feature type="region of interest" description="Disordered" evidence="1">
    <location>
        <begin position="87"/>
        <end position="131"/>
    </location>
</feature>
<dbReference type="Proteomes" id="UP001500305">
    <property type="component" value="Unassembled WGS sequence"/>
</dbReference>
<proteinExistence type="predicted"/>
<evidence type="ECO:0000313" key="3">
    <source>
        <dbReference type="Proteomes" id="UP001500305"/>
    </source>
</evidence>
<dbReference type="RefSeq" id="WP_344640921.1">
    <property type="nucleotide sequence ID" value="NZ_BAAATR010000056.1"/>
</dbReference>
<keyword evidence="3" id="KW-1185">Reference proteome</keyword>
<dbReference type="EMBL" id="BAAATR010000056">
    <property type="protein sequence ID" value="GAA2276958.1"/>
    <property type="molecule type" value="Genomic_DNA"/>
</dbReference>
<feature type="compositionally biased region" description="Gly residues" evidence="1">
    <location>
        <begin position="111"/>
        <end position="122"/>
    </location>
</feature>
<comment type="caution">
    <text evidence="2">The sequence shown here is derived from an EMBL/GenBank/DDBJ whole genome shotgun (WGS) entry which is preliminary data.</text>
</comment>
<evidence type="ECO:0000256" key="1">
    <source>
        <dbReference type="SAM" id="MobiDB-lite"/>
    </source>
</evidence>
<gene>
    <name evidence="2" type="ORF">GCM10010430_73540</name>
</gene>
<reference evidence="2 3" key="1">
    <citation type="journal article" date="2019" name="Int. J. Syst. Evol. Microbiol.">
        <title>The Global Catalogue of Microorganisms (GCM) 10K type strain sequencing project: providing services to taxonomists for standard genome sequencing and annotation.</title>
        <authorList>
            <consortium name="The Broad Institute Genomics Platform"/>
            <consortium name="The Broad Institute Genome Sequencing Center for Infectious Disease"/>
            <person name="Wu L."/>
            <person name="Ma J."/>
        </authorList>
    </citation>
    <scope>NUCLEOTIDE SEQUENCE [LARGE SCALE GENOMIC DNA]</scope>
    <source>
        <strain evidence="2 3">JCM 7356</strain>
    </source>
</reference>
<protein>
    <submittedName>
        <fullName evidence="2">Uncharacterized protein</fullName>
    </submittedName>
</protein>
<name>A0ABN3EYA7_9ACTN</name>
<organism evidence="2 3">
    <name type="scientific">Kitasatospora cystarginea</name>
    <dbReference type="NCBI Taxonomy" id="58350"/>
    <lineage>
        <taxon>Bacteria</taxon>
        <taxon>Bacillati</taxon>
        <taxon>Actinomycetota</taxon>
        <taxon>Actinomycetes</taxon>
        <taxon>Kitasatosporales</taxon>
        <taxon>Streptomycetaceae</taxon>
        <taxon>Kitasatospora</taxon>
    </lineage>
</organism>